<feature type="domain" description="Cathepsin propeptide inhibitor" evidence="2">
    <location>
        <begin position="283"/>
        <end position="333"/>
    </location>
</feature>
<dbReference type="Pfam" id="PF08246">
    <property type="entry name" value="Inhibitor_I29"/>
    <property type="match status" value="1"/>
</dbReference>
<accession>A0A1E7FT53</accession>
<feature type="region of interest" description="Disordered" evidence="1">
    <location>
        <begin position="1"/>
        <end position="276"/>
    </location>
</feature>
<feature type="compositionally biased region" description="Pro residues" evidence="1">
    <location>
        <begin position="28"/>
        <end position="41"/>
    </location>
</feature>
<gene>
    <name evidence="3" type="ORF">FRACYDRAFT_267902</name>
</gene>
<dbReference type="Proteomes" id="UP000095751">
    <property type="component" value="Unassembled WGS sequence"/>
</dbReference>
<feature type="compositionally biased region" description="Basic and acidic residues" evidence="1">
    <location>
        <begin position="69"/>
        <end position="83"/>
    </location>
</feature>
<dbReference type="AlphaFoldDB" id="A0A1E7FT53"/>
<sequence length="338" mass="37356">MSRSRNGNDDTATSRSNLSPDADTQPVVKPPPSKPKNPFQPRPTFTSSLKDSMRSSTNEEGGFGGYRSSWRDQARPDIDDNDKNNGTASESDSKYRSPNDFMAPPKSDETPREAFDNRSFFPKNSSNPSPTVQKPGSGYSMDSPSTNNEELSDSSFSLNQESQSESWSSPTQDPLKQPRPMLQDPPSGGNNNNNGDSWFGNSNSNNEVQPSTSGVPSADSYSQRGPLLNKGASYLENLSASPSTDRINGDDSYSNDDTSGEQYSQQPDPPPQSAFTERIQAAYRDWCQYYGKDYSEDRLRTFSANFLAVEKYHRETGVSLILNELADMTSEEFQKGRT</sequence>
<dbReference type="SMART" id="SM00848">
    <property type="entry name" value="Inhibitor_I29"/>
    <property type="match status" value="1"/>
</dbReference>
<feature type="compositionally biased region" description="Polar residues" evidence="1">
    <location>
        <begin position="140"/>
        <end position="174"/>
    </location>
</feature>
<feature type="compositionally biased region" description="Polar residues" evidence="1">
    <location>
        <begin position="1"/>
        <end position="19"/>
    </location>
</feature>
<feature type="compositionally biased region" description="Polar residues" evidence="1">
    <location>
        <begin position="207"/>
        <end position="223"/>
    </location>
</feature>
<feature type="compositionally biased region" description="Low complexity" evidence="1">
    <location>
        <begin position="119"/>
        <end position="130"/>
    </location>
</feature>
<dbReference type="Gene3D" id="1.10.287.2250">
    <property type="match status" value="1"/>
</dbReference>
<feature type="compositionally biased region" description="Basic and acidic residues" evidence="1">
    <location>
        <begin position="106"/>
        <end position="116"/>
    </location>
</feature>
<dbReference type="KEGG" id="fcy:FRACYDRAFT_267902"/>
<dbReference type="InParanoid" id="A0A1E7FT53"/>
<feature type="compositionally biased region" description="Polar residues" evidence="1">
    <location>
        <begin position="236"/>
        <end position="261"/>
    </location>
</feature>
<feature type="compositionally biased region" description="Low complexity" evidence="1">
    <location>
        <begin position="187"/>
        <end position="206"/>
    </location>
</feature>
<evidence type="ECO:0000313" key="3">
    <source>
        <dbReference type="EMBL" id="OEU21294.1"/>
    </source>
</evidence>
<organism evidence="3 4">
    <name type="scientific">Fragilariopsis cylindrus CCMP1102</name>
    <dbReference type="NCBI Taxonomy" id="635003"/>
    <lineage>
        <taxon>Eukaryota</taxon>
        <taxon>Sar</taxon>
        <taxon>Stramenopiles</taxon>
        <taxon>Ochrophyta</taxon>
        <taxon>Bacillariophyta</taxon>
        <taxon>Bacillariophyceae</taxon>
        <taxon>Bacillariophycidae</taxon>
        <taxon>Bacillariales</taxon>
        <taxon>Bacillariaceae</taxon>
        <taxon>Fragilariopsis</taxon>
    </lineage>
</organism>
<dbReference type="InterPro" id="IPR013201">
    <property type="entry name" value="Prot_inhib_I29"/>
</dbReference>
<evidence type="ECO:0000256" key="1">
    <source>
        <dbReference type="SAM" id="MobiDB-lite"/>
    </source>
</evidence>
<keyword evidence="4" id="KW-1185">Reference proteome</keyword>
<evidence type="ECO:0000259" key="2">
    <source>
        <dbReference type="SMART" id="SM00848"/>
    </source>
</evidence>
<evidence type="ECO:0000313" key="4">
    <source>
        <dbReference type="Proteomes" id="UP000095751"/>
    </source>
</evidence>
<dbReference type="OrthoDB" id="56563at2759"/>
<proteinExistence type="predicted"/>
<feature type="compositionally biased region" description="Polar residues" evidence="1">
    <location>
        <begin position="44"/>
        <end position="59"/>
    </location>
</feature>
<name>A0A1E7FT53_9STRA</name>
<reference evidence="3 4" key="1">
    <citation type="submission" date="2016-09" db="EMBL/GenBank/DDBJ databases">
        <title>Extensive genetic diversity and differential bi-allelic expression allows diatom success in the polar Southern Ocean.</title>
        <authorList>
            <consortium name="DOE Joint Genome Institute"/>
            <person name="Mock T."/>
            <person name="Otillar R.P."/>
            <person name="Strauss J."/>
            <person name="Dupont C."/>
            <person name="Frickenhaus S."/>
            <person name="Maumus F."/>
            <person name="Mcmullan M."/>
            <person name="Sanges R."/>
            <person name="Schmutz J."/>
            <person name="Toseland A."/>
            <person name="Valas R."/>
            <person name="Veluchamy A."/>
            <person name="Ward B.J."/>
            <person name="Allen A."/>
            <person name="Barry K."/>
            <person name="Falciatore A."/>
            <person name="Ferrante M."/>
            <person name="Fortunato A.E."/>
            <person name="Gloeckner G."/>
            <person name="Gruber A."/>
            <person name="Hipkin R."/>
            <person name="Janech M."/>
            <person name="Kroth P."/>
            <person name="Leese F."/>
            <person name="Lindquist E."/>
            <person name="Lyon B.R."/>
            <person name="Martin J."/>
            <person name="Mayer C."/>
            <person name="Parker M."/>
            <person name="Quesneville H."/>
            <person name="Raymond J."/>
            <person name="Uhlig C."/>
            <person name="Valentin K.U."/>
            <person name="Worden A.Z."/>
            <person name="Armbrust E.V."/>
            <person name="Bowler C."/>
            <person name="Green B."/>
            <person name="Moulton V."/>
            <person name="Van Oosterhout C."/>
            <person name="Grigoriev I."/>
        </authorList>
    </citation>
    <scope>NUCLEOTIDE SEQUENCE [LARGE SCALE GENOMIC DNA]</scope>
    <source>
        <strain evidence="3 4">CCMP1102</strain>
    </source>
</reference>
<dbReference type="EMBL" id="KV784354">
    <property type="protein sequence ID" value="OEU21294.1"/>
    <property type="molecule type" value="Genomic_DNA"/>
</dbReference>
<protein>
    <recommendedName>
        <fullName evidence="2">Cathepsin propeptide inhibitor domain-containing protein</fullName>
    </recommendedName>
</protein>